<keyword evidence="2" id="KW-1185">Reference proteome</keyword>
<gene>
    <name evidence="1" type="ORF">CAWG_04972</name>
</gene>
<dbReference type="PaxDb" id="5476-C4YSB0"/>
<protein>
    <submittedName>
        <fullName evidence="1">Uncharacterized protein</fullName>
    </submittedName>
</protein>
<dbReference type="AlphaFoldDB" id="C4YSB0"/>
<dbReference type="OMA" id="FFIRFIN"/>
<evidence type="ECO:0000313" key="2">
    <source>
        <dbReference type="Proteomes" id="UP000001429"/>
    </source>
</evidence>
<dbReference type="EMBL" id="CM000312">
    <property type="protein sequence ID" value="EEQ46613.1"/>
    <property type="molecule type" value="Genomic_DNA"/>
</dbReference>
<evidence type="ECO:0000313" key="1">
    <source>
        <dbReference type="EMBL" id="EEQ46613.1"/>
    </source>
</evidence>
<name>C4YSB0_CANAW</name>
<accession>C4YSB0</accession>
<reference evidence="1 2" key="1">
    <citation type="journal article" date="2009" name="Nature">
        <title>Evolution of pathogenicity and sexual reproduction in eight Candida genomes.</title>
        <authorList>
            <person name="Butler G."/>
            <person name="Rasmussen M.D."/>
            <person name="Lin M.F."/>
            <person name="Santos M.A."/>
            <person name="Sakthikumar S."/>
            <person name="Munro C.A."/>
            <person name="Rheinbay E."/>
            <person name="Grabherr M."/>
            <person name="Forche A."/>
            <person name="Reedy J.L."/>
            <person name="Agrafioti I."/>
            <person name="Arnaud M.B."/>
            <person name="Bates S."/>
            <person name="Brown A.J."/>
            <person name="Brunke S."/>
            <person name="Costanzo M.C."/>
            <person name="Fitzpatrick D.A."/>
            <person name="de Groot P.W."/>
            <person name="Harris D."/>
            <person name="Hoyer L.L."/>
            <person name="Hube B."/>
            <person name="Klis F.M."/>
            <person name="Kodira C."/>
            <person name="Lennard N."/>
            <person name="Logue M.E."/>
            <person name="Martin R."/>
            <person name="Neiman A.M."/>
            <person name="Nikolaou E."/>
            <person name="Quail M.A."/>
            <person name="Quinn J."/>
            <person name="Santos M.C."/>
            <person name="Schmitzberger F.F."/>
            <person name="Sherlock G."/>
            <person name="Shah P."/>
            <person name="Silverstein K.A."/>
            <person name="Skrzypek M.S."/>
            <person name="Soll D."/>
            <person name="Staggs R."/>
            <person name="Stansfield I."/>
            <person name="Stumpf M.P."/>
            <person name="Sudbery P.E."/>
            <person name="Srikantha T."/>
            <person name="Zeng Q."/>
            <person name="Berman J."/>
            <person name="Berriman M."/>
            <person name="Heitman J."/>
            <person name="Gow N.A."/>
            <person name="Lorenz M.C."/>
            <person name="Birren B.W."/>
            <person name="Kellis M."/>
            <person name="Cuomo C.A."/>
        </authorList>
    </citation>
    <scope>NUCLEOTIDE SEQUENCE [LARGE SCALE GENOMIC DNA]</scope>
    <source>
        <strain evidence="1 2">WO-1</strain>
    </source>
</reference>
<dbReference type="OrthoDB" id="4025093at2759"/>
<dbReference type="HOGENOM" id="CLU_048592_0_0_1"/>
<sequence>MSPSDLLIELSEFINADNHQMKLKNILVSKFILKFPIEIIYKILSYVPDLYLLVFFSINLKIINCKSKCGKISIKDLESYIFNNSNDSLIDKTKMGGKIIYLDLKPLIDINSINYQTLEDLLIFKKIDFRFLNKFQFYIHSLNVKHWQFPLFMSPFFIRFINKEKTKVEIDDWNRRIMDGLDLDSTMISAAAAATTTTTPTTPITNNNYNSRVRGHHHMISKPITTPIITTTTTITTSSSNSTISPFTVDVKHFSYIIQNLKNKIPGFNQWQINQQKNFFNNIKNTNFQFTLKGVDENCWFKNFNFTKLNLKTYYLYQDNYKLINLFNFNNLIKLTIDFGQSPLNFIPHWCQFLQNLNNLEIFNLNIGKICLIDICLIILKLNRLIEFNLKTFKCWTQTFWKWLILKLIKQKYHGHHCSSHKSNQHKPKNHCSSPDKTKEFKFTMQFIDS</sequence>
<dbReference type="Proteomes" id="UP000001429">
    <property type="component" value="Chromosome 6"/>
</dbReference>
<organism evidence="1 2">
    <name type="scientific">Candida albicans (strain WO-1)</name>
    <name type="common">Yeast</name>
    <dbReference type="NCBI Taxonomy" id="294748"/>
    <lineage>
        <taxon>Eukaryota</taxon>
        <taxon>Fungi</taxon>
        <taxon>Dikarya</taxon>
        <taxon>Ascomycota</taxon>
        <taxon>Saccharomycotina</taxon>
        <taxon>Pichiomycetes</taxon>
        <taxon>Debaryomycetaceae</taxon>
        <taxon>Candida/Lodderomyces clade</taxon>
        <taxon>Candida</taxon>
    </lineage>
</organism>
<dbReference type="VEuPathDB" id="FungiDB:CAWG_04972"/>
<proteinExistence type="predicted"/>